<reference evidence="2 3" key="1">
    <citation type="journal article" date="2018" name="BMC Genomics">
        <title>Genomic comparison of Trypanosoma conorhini and Trypanosoma rangeli to Trypanosoma cruzi strains of high and low virulence.</title>
        <authorList>
            <person name="Bradwell K.R."/>
            <person name="Koparde V.N."/>
            <person name="Matveyev A.V."/>
            <person name="Serrano M.G."/>
            <person name="Alves J.M."/>
            <person name="Parikh H."/>
            <person name="Huang B."/>
            <person name="Lee V."/>
            <person name="Espinosa-Alvarez O."/>
            <person name="Ortiz P.A."/>
            <person name="Costa-Martins A.G."/>
            <person name="Teixeira M.M."/>
            <person name="Buck G.A."/>
        </authorList>
    </citation>
    <scope>NUCLEOTIDE SEQUENCE [LARGE SCALE GENOMIC DNA]</scope>
    <source>
        <strain evidence="2 3">025E</strain>
    </source>
</reference>
<protein>
    <submittedName>
        <fullName evidence="2">Uncharacterized protein</fullName>
    </submittedName>
</protein>
<dbReference type="GeneID" id="40320918"/>
<proteinExistence type="predicted"/>
<dbReference type="EMBL" id="MKKU01000557">
    <property type="protein sequence ID" value="RNF07714.1"/>
    <property type="molecule type" value="Genomic_DNA"/>
</dbReference>
<sequence length="142" mass="15089">MRAEGLNQRALPCASQAELPSHRWRVVAPPSHVEVPPPHFSASGGGGAARGHRRSPATPNVFGWRVLDRRRWAPRTQEHGPSGHFACAHLCFERSAAVAGGTPGPLRPGARLLTVRRGGSDPTRSCPPASPPRAPPARGSKK</sequence>
<comment type="caution">
    <text evidence="2">The sequence shown here is derived from an EMBL/GenBank/DDBJ whole genome shotgun (WGS) entry which is preliminary data.</text>
</comment>
<dbReference type="Proteomes" id="UP000284403">
    <property type="component" value="Unassembled WGS sequence"/>
</dbReference>
<evidence type="ECO:0000313" key="3">
    <source>
        <dbReference type="Proteomes" id="UP000284403"/>
    </source>
</evidence>
<feature type="region of interest" description="Disordered" evidence="1">
    <location>
        <begin position="99"/>
        <end position="142"/>
    </location>
</feature>
<dbReference type="AlphaFoldDB" id="A0A3S5IRM8"/>
<gene>
    <name evidence="2" type="ORF">Tco025E_07307</name>
</gene>
<evidence type="ECO:0000256" key="1">
    <source>
        <dbReference type="SAM" id="MobiDB-lite"/>
    </source>
</evidence>
<accession>A0A3S5IRM8</accession>
<organism evidence="2 3">
    <name type="scientific">Trypanosoma conorhini</name>
    <dbReference type="NCBI Taxonomy" id="83891"/>
    <lineage>
        <taxon>Eukaryota</taxon>
        <taxon>Discoba</taxon>
        <taxon>Euglenozoa</taxon>
        <taxon>Kinetoplastea</taxon>
        <taxon>Metakinetoplastina</taxon>
        <taxon>Trypanosomatida</taxon>
        <taxon>Trypanosomatidae</taxon>
        <taxon>Trypanosoma</taxon>
    </lineage>
</organism>
<keyword evidence="3" id="KW-1185">Reference proteome</keyword>
<feature type="region of interest" description="Disordered" evidence="1">
    <location>
        <begin position="35"/>
        <end position="59"/>
    </location>
</feature>
<dbReference type="RefSeq" id="XP_029225708.1">
    <property type="nucleotide sequence ID" value="XM_029374173.1"/>
</dbReference>
<name>A0A3S5IRM8_9TRYP</name>
<evidence type="ECO:0000313" key="2">
    <source>
        <dbReference type="EMBL" id="RNF07714.1"/>
    </source>
</evidence>